<feature type="domain" description="ChrR-like cupin" evidence="1">
    <location>
        <begin position="6"/>
        <end position="96"/>
    </location>
</feature>
<evidence type="ECO:0000313" key="2">
    <source>
        <dbReference type="EMBL" id="MYN29479.1"/>
    </source>
</evidence>
<name>A0ABW9W6B9_9BURK</name>
<dbReference type="InterPro" id="IPR014710">
    <property type="entry name" value="RmlC-like_jellyroll"/>
</dbReference>
<keyword evidence="3" id="KW-1185">Reference proteome</keyword>
<dbReference type="Gene3D" id="2.60.120.10">
    <property type="entry name" value="Jelly Rolls"/>
    <property type="match status" value="1"/>
</dbReference>
<dbReference type="Pfam" id="PF12973">
    <property type="entry name" value="Cupin_7"/>
    <property type="match status" value="1"/>
</dbReference>
<comment type="caution">
    <text evidence="2">The sequence shown here is derived from an EMBL/GenBank/DDBJ whole genome shotgun (WGS) entry which is preliminary data.</text>
</comment>
<dbReference type="InterPro" id="IPR025979">
    <property type="entry name" value="ChrR-like_cupin_dom"/>
</dbReference>
<evidence type="ECO:0000313" key="3">
    <source>
        <dbReference type="Proteomes" id="UP000642144"/>
    </source>
</evidence>
<dbReference type="RefSeq" id="WP_161057239.1">
    <property type="nucleotide sequence ID" value="NZ_WWCT01000023.1"/>
</dbReference>
<gene>
    <name evidence="2" type="ORF">GTP69_24060</name>
</gene>
<evidence type="ECO:0000259" key="1">
    <source>
        <dbReference type="Pfam" id="PF12973"/>
    </source>
</evidence>
<accession>A0ABW9W6B9</accession>
<dbReference type="SUPFAM" id="SSF51182">
    <property type="entry name" value="RmlC-like cupins"/>
    <property type="match status" value="1"/>
</dbReference>
<reference evidence="2 3" key="1">
    <citation type="submission" date="2019-12" db="EMBL/GenBank/DDBJ databases">
        <title>Novel species isolated from a subtropical stream in China.</title>
        <authorList>
            <person name="Lu H."/>
        </authorList>
    </citation>
    <scope>NUCLEOTIDE SEQUENCE [LARGE SCALE GENOMIC DNA]</scope>
    <source>
        <strain evidence="2 3">CY42W</strain>
    </source>
</reference>
<organism evidence="2 3">
    <name type="scientific">Duganella levis</name>
    <dbReference type="NCBI Taxonomy" id="2692169"/>
    <lineage>
        <taxon>Bacteria</taxon>
        <taxon>Pseudomonadati</taxon>
        <taxon>Pseudomonadota</taxon>
        <taxon>Betaproteobacteria</taxon>
        <taxon>Burkholderiales</taxon>
        <taxon>Oxalobacteraceae</taxon>
        <taxon>Telluria group</taxon>
        <taxon>Duganella</taxon>
    </lineage>
</organism>
<protein>
    <recommendedName>
        <fullName evidence="1">ChrR-like cupin domain-containing protein</fullName>
    </recommendedName>
</protein>
<dbReference type="Proteomes" id="UP000642144">
    <property type="component" value="Unassembled WGS sequence"/>
</dbReference>
<dbReference type="EMBL" id="WWCT01000023">
    <property type="protein sequence ID" value="MYN29479.1"/>
    <property type="molecule type" value="Genomic_DNA"/>
</dbReference>
<dbReference type="InterPro" id="IPR011051">
    <property type="entry name" value="RmlC_Cupin_sf"/>
</dbReference>
<sequence length="104" mass="11913">MILERQQTRQWNDTEISGMRVANVWNENEDGSYFVQFTEGTRFPMHDHNGWEQILMLSGRIRFGDVELSAGDTLLLKEGDIHDALALTDATFFVAHRGDITLTN</sequence>
<proteinExistence type="predicted"/>